<dbReference type="AlphaFoldDB" id="A0A410WWH0"/>
<dbReference type="InterPro" id="IPR028259">
    <property type="entry name" value="AP2-like_int_N"/>
</dbReference>
<gene>
    <name evidence="8" type="ORF">M5X16_22740</name>
    <name evidence="9" type="ORF">PC41400_14365</name>
</gene>
<dbReference type="GeneID" id="95375998"/>
<name>A0A410WWH0_9BACL</name>
<accession>A0A410WWH0</accession>
<keyword evidence="4" id="KW-0233">DNA recombination</keyword>
<dbReference type="GO" id="GO:0003677">
    <property type="term" value="F:DNA binding"/>
    <property type="evidence" value="ECO:0007669"/>
    <property type="project" value="UniProtKB-UniRule"/>
</dbReference>
<evidence type="ECO:0000256" key="3">
    <source>
        <dbReference type="ARBA" id="ARBA00023125"/>
    </source>
</evidence>
<dbReference type="GO" id="GO:0006310">
    <property type="term" value="P:DNA recombination"/>
    <property type="evidence" value="ECO:0007669"/>
    <property type="project" value="UniProtKB-KW"/>
</dbReference>
<keyword evidence="11" id="KW-1185">Reference proteome</keyword>
<dbReference type="Gene3D" id="1.10.443.10">
    <property type="entry name" value="Intergrase catalytic core"/>
    <property type="match status" value="1"/>
</dbReference>
<feature type="domain" description="Core-binding (CB)" evidence="7">
    <location>
        <begin position="60"/>
        <end position="144"/>
    </location>
</feature>
<dbReference type="PANTHER" id="PTHR30349:SF64">
    <property type="entry name" value="PROPHAGE INTEGRASE INTD-RELATED"/>
    <property type="match status" value="1"/>
</dbReference>
<keyword evidence="3 5" id="KW-0238">DNA-binding</keyword>
<dbReference type="Proteomes" id="UP000288943">
    <property type="component" value="Chromosome"/>
</dbReference>
<dbReference type="Pfam" id="PF00589">
    <property type="entry name" value="Phage_integrase"/>
    <property type="match status" value="1"/>
</dbReference>
<dbReference type="PROSITE" id="PS51900">
    <property type="entry name" value="CB"/>
    <property type="match status" value="1"/>
</dbReference>
<dbReference type="Pfam" id="PF14657">
    <property type="entry name" value="Arm-DNA-bind_4"/>
    <property type="match status" value="1"/>
</dbReference>
<dbReference type="InterPro" id="IPR004107">
    <property type="entry name" value="Integrase_SAM-like_N"/>
</dbReference>
<evidence type="ECO:0000256" key="4">
    <source>
        <dbReference type="ARBA" id="ARBA00023172"/>
    </source>
</evidence>
<proteinExistence type="inferred from homology"/>
<dbReference type="EMBL" id="CP026520">
    <property type="protein sequence ID" value="QAV18799.1"/>
    <property type="molecule type" value="Genomic_DNA"/>
</dbReference>
<dbReference type="Pfam" id="PF14659">
    <property type="entry name" value="Phage_int_SAM_3"/>
    <property type="match status" value="1"/>
</dbReference>
<organism evidence="9 10">
    <name type="scientific">Paenibacillus chitinolyticus</name>
    <dbReference type="NCBI Taxonomy" id="79263"/>
    <lineage>
        <taxon>Bacteria</taxon>
        <taxon>Bacillati</taxon>
        <taxon>Bacillota</taxon>
        <taxon>Bacilli</taxon>
        <taxon>Bacillales</taxon>
        <taxon>Paenibacillaceae</taxon>
        <taxon>Paenibacillus</taxon>
    </lineage>
</organism>
<comment type="similarity">
    <text evidence="1">Belongs to the 'phage' integrase family.</text>
</comment>
<dbReference type="Gene3D" id="1.10.150.130">
    <property type="match status" value="1"/>
</dbReference>
<protein>
    <submittedName>
        <fullName evidence="9">Site-specific integrase</fullName>
    </submittedName>
</protein>
<dbReference type="RefSeq" id="WP_084706543.1">
    <property type="nucleotide sequence ID" value="NZ_CP026520.1"/>
</dbReference>
<evidence type="ECO:0000313" key="10">
    <source>
        <dbReference type="Proteomes" id="UP000288943"/>
    </source>
</evidence>
<evidence type="ECO:0000259" key="7">
    <source>
        <dbReference type="PROSITE" id="PS51900"/>
    </source>
</evidence>
<sequence length="369" mass="42356">MAIYEYSKRGKIHYFYSFEVKDFHGKRKTIKQKGFTGKREARAAEAEARVEWEKGLFVDPSTITYAEYLKSWITNKHNISPQTRETNEGQIKNHINPVIGNVLLQKLTTQHIEILITSLKNKSLSSGTVKKIFNLVNTSLKSAVKKELIVKNPIDLMDVGSKPAVKKGRVDFWTVDEVKDFLDGLEHRHRIIFVLAIYTGMRRGEILGLRWRDIDLENGQIRISQILAFKGEIKDGAKTVSGNRSISIPPIVVSELRKHRSTIIKEKWDAQEKYKDHDLVVCRKNGLPVSWSNFHKFWLRILSKSNVRPIRFHDLRHTCASLLLSGGIHPKIVQELLGHSSIKITLDTYSHMMPNIQADAVKTLEKMLN</sequence>
<dbReference type="InterPro" id="IPR044068">
    <property type="entry name" value="CB"/>
</dbReference>
<reference evidence="9 10" key="1">
    <citation type="submission" date="2018-01" db="EMBL/GenBank/DDBJ databases">
        <title>The whole genome sequencing and assembly of Paenibacillus chitinolyticus KCCM 41400 strain.</title>
        <authorList>
            <person name="Kim J.-Y."/>
            <person name="Park M.-K."/>
            <person name="Lee Y.-J."/>
            <person name="Yi H."/>
            <person name="Bahn Y.-S."/>
            <person name="Kim J.F."/>
            <person name="Lee D.-W."/>
        </authorList>
    </citation>
    <scope>NUCLEOTIDE SEQUENCE [LARGE SCALE GENOMIC DNA]</scope>
    <source>
        <strain evidence="9 10">KCCM 41400</strain>
    </source>
</reference>
<evidence type="ECO:0000313" key="9">
    <source>
        <dbReference type="EMBL" id="QAV18799.1"/>
    </source>
</evidence>
<reference evidence="8 11" key="2">
    <citation type="submission" date="2022-05" db="EMBL/GenBank/DDBJ databases">
        <title>Genome Sequencing of Bee-Associated Microbes.</title>
        <authorList>
            <person name="Dunlap C."/>
        </authorList>
    </citation>
    <scope>NUCLEOTIDE SEQUENCE [LARGE SCALE GENOMIC DNA]</scope>
    <source>
        <strain evidence="8 11">NRRL B-23120</strain>
    </source>
</reference>
<dbReference type="InterPro" id="IPR013762">
    <property type="entry name" value="Integrase-like_cat_sf"/>
</dbReference>
<dbReference type="CDD" id="cd01189">
    <property type="entry name" value="INT_ICEBs1_C_like"/>
    <property type="match status" value="1"/>
</dbReference>
<evidence type="ECO:0000256" key="1">
    <source>
        <dbReference type="ARBA" id="ARBA00008857"/>
    </source>
</evidence>
<dbReference type="Proteomes" id="UP001527202">
    <property type="component" value="Unassembled WGS sequence"/>
</dbReference>
<dbReference type="InterPro" id="IPR011010">
    <property type="entry name" value="DNA_brk_join_enz"/>
</dbReference>
<dbReference type="InterPro" id="IPR010998">
    <property type="entry name" value="Integrase_recombinase_N"/>
</dbReference>
<dbReference type="SUPFAM" id="SSF56349">
    <property type="entry name" value="DNA breaking-rejoining enzymes"/>
    <property type="match status" value="1"/>
</dbReference>
<evidence type="ECO:0000313" key="11">
    <source>
        <dbReference type="Proteomes" id="UP001527202"/>
    </source>
</evidence>
<keyword evidence="2" id="KW-0229">DNA integration</keyword>
<feature type="domain" description="Tyr recombinase" evidence="6">
    <location>
        <begin position="168"/>
        <end position="362"/>
    </location>
</feature>
<dbReference type="PANTHER" id="PTHR30349">
    <property type="entry name" value="PHAGE INTEGRASE-RELATED"/>
    <property type="match status" value="1"/>
</dbReference>
<dbReference type="InterPro" id="IPR002104">
    <property type="entry name" value="Integrase_catalytic"/>
</dbReference>
<dbReference type="GO" id="GO:0015074">
    <property type="term" value="P:DNA integration"/>
    <property type="evidence" value="ECO:0007669"/>
    <property type="project" value="UniProtKB-KW"/>
</dbReference>
<evidence type="ECO:0000256" key="5">
    <source>
        <dbReference type="PROSITE-ProRule" id="PRU01248"/>
    </source>
</evidence>
<evidence type="ECO:0000256" key="2">
    <source>
        <dbReference type="ARBA" id="ARBA00022908"/>
    </source>
</evidence>
<dbReference type="EMBL" id="JAMDMJ010000033">
    <property type="protein sequence ID" value="MCY9598573.1"/>
    <property type="molecule type" value="Genomic_DNA"/>
</dbReference>
<dbReference type="OrthoDB" id="9803188at2"/>
<evidence type="ECO:0000313" key="8">
    <source>
        <dbReference type="EMBL" id="MCY9598573.1"/>
    </source>
</evidence>
<dbReference type="InterPro" id="IPR050090">
    <property type="entry name" value="Tyrosine_recombinase_XerCD"/>
</dbReference>
<evidence type="ECO:0000259" key="6">
    <source>
        <dbReference type="PROSITE" id="PS51898"/>
    </source>
</evidence>
<dbReference type="PROSITE" id="PS51898">
    <property type="entry name" value="TYR_RECOMBINASE"/>
    <property type="match status" value="1"/>
</dbReference>
<dbReference type="KEGG" id="pchi:PC41400_14365"/>